<accession>A0A645EJH6</accession>
<feature type="domain" description="Peptidase S11 D-Ala-D-Ala carboxypeptidase A C-terminal" evidence="1">
    <location>
        <begin position="11"/>
        <end position="98"/>
    </location>
</feature>
<sequence>MKLFDYAFGNFYTCTLIEKGPTSKVIPVAGGQSSFCCTCFANDFKITLKKDDPLPEVVYCLPKFAYAPIKTNQLAGFAKVIQNGQMIGEVNIQYIASVNTYPYKNPKESIIKKIISFLLESFGISS</sequence>
<dbReference type="GO" id="GO:0006508">
    <property type="term" value="P:proteolysis"/>
    <property type="evidence" value="ECO:0007669"/>
    <property type="project" value="InterPro"/>
</dbReference>
<dbReference type="Pfam" id="PF07943">
    <property type="entry name" value="PBP5_C"/>
    <property type="match status" value="1"/>
</dbReference>
<dbReference type="GO" id="GO:0009002">
    <property type="term" value="F:serine-type D-Ala-D-Ala carboxypeptidase activity"/>
    <property type="evidence" value="ECO:0007669"/>
    <property type="project" value="InterPro"/>
</dbReference>
<proteinExistence type="predicted"/>
<name>A0A645EJH6_9ZZZZ</name>
<dbReference type="AlphaFoldDB" id="A0A645EJH6"/>
<organism evidence="2">
    <name type="scientific">bioreactor metagenome</name>
    <dbReference type="NCBI Taxonomy" id="1076179"/>
    <lineage>
        <taxon>unclassified sequences</taxon>
        <taxon>metagenomes</taxon>
        <taxon>ecological metagenomes</taxon>
    </lineage>
</organism>
<dbReference type="EMBL" id="VSSQ01047479">
    <property type="protein sequence ID" value="MPN01480.1"/>
    <property type="molecule type" value="Genomic_DNA"/>
</dbReference>
<dbReference type="InterPro" id="IPR037167">
    <property type="entry name" value="Peptidase_S11_C_sf"/>
</dbReference>
<dbReference type="SUPFAM" id="SSF69189">
    <property type="entry name" value="Penicillin-binding protein associated domain"/>
    <property type="match status" value="1"/>
</dbReference>
<reference evidence="2" key="1">
    <citation type="submission" date="2019-08" db="EMBL/GenBank/DDBJ databases">
        <authorList>
            <person name="Kucharzyk K."/>
            <person name="Murdoch R.W."/>
            <person name="Higgins S."/>
            <person name="Loffler F."/>
        </authorList>
    </citation>
    <scope>NUCLEOTIDE SEQUENCE</scope>
</reference>
<evidence type="ECO:0000259" key="1">
    <source>
        <dbReference type="Pfam" id="PF07943"/>
    </source>
</evidence>
<protein>
    <recommendedName>
        <fullName evidence="1">Peptidase S11 D-Ala-D-Ala carboxypeptidase A C-terminal domain-containing protein</fullName>
    </recommendedName>
</protein>
<comment type="caution">
    <text evidence="2">The sequence shown here is derived from an EMBL/GenBank/DDBJ whole genome shotgun (WGS) entry which is preliminary data.</text>
</comment>
<dbReference type="InterPro" id="IPR012907">
    <property type="entry name" value="Peptidase_S11_C"/>
</dbReference>
<gene>
    <name evidence="2" type="ORF">SDC9_148689</name>
</gene>
<dbReference type="Gene3D" id="2.60.410.10">
    <property type="entry name" value="D-Ala-D-Ala carboxypeptidase, C-terminal domain"/>
    <property type="match status" value="1"/>
</dbReference>
<evidence type="ECO:0000313" key="2">
    <source>
        <dbReference type="EMBL" id="MPN01480.1"/>
    </source>
</evidence>
<dbReference type="InterPro" id="IPR015956">
    <property type="entry name" value="Peniciliin-bd_prot_C_sf"/>
</dbReference>